<keyword evidence="1" id="KW-0175">Coiled coil</keyword>
<evidence type="ECO:0000256" key="1">
    <source>
        <dbReference type="SAM" id="Coils"/>
    </source>
</evidence>
<dbReference type="PANTHER" id="PTHR43685">
    <property type="entry name" value="GLYCOSYLTRANSFERASE"/>
    <property type="match status" value="1"/>
</dbReference>
<name>A0ABU1WGB6_9BURK</name>
<evidence type="ECO:0000259" key="2">
    <source>
        <dbReference type="Pfam" id="PF00535"/>
    </source>
</evidence>
<dbReference type="RefSeq" id="WP_310310702.1">
    <property type="nucleotide sequence ID" value="NZ_JAVDWU010000001.1"/>
</dbReference>
<dbReference type="CDD" id="cd04184">
    <property type="entry name" value="GT2_RfbC_Mx_like"/>
    <property type="match status" value="1"/>
</dbReference>
<dbReference type="InterPro" id="IPR029044">
    <property type="entry name" value="Nucleotide-diphossugar_trans"/>
</dbReference>
<dbReference type="InterPro" id="IPR001173">
    <property type="entry name" value="Glyco_trans_2-like"/>
</dbReference>
<keyword evidence="4" id="KW-1185">Reference proteome</keyword>
<comment type="caution">
    <text evidence="3">The sequence shown here is derived from an EMBL/GenBank/DDBJ whole genome shotgun (WGS) entry which is preliminary data.</text>
</comment>
<evidence type="ECO:0000313" key="4">
    <source>
        <dbReference type="Proteomes" id="UP001265700"/>
    </source>
</evidence>
<sequence length="697" mass="77934">MLEHHDSPNTAQPSQEEDIDALKSLLSLRDKELQSLNDALLKAREDLKSAQRKLEELHSSTSWRMTAVFRGPIMRLINLKRTWGVMAYEVASRGGWYDSAAEVVSDIRAYRLQYFRRLAQYLNSNGEKDPAPGSGDHDRHDYAAWFATRGPRENRPIGAVRDGPLISVVMPTYKPPLELLKEAIDSVSRQSYVHWELCIADDASNDPSLTEYLQALSKSDPKVRVVFRETNGHISACTNSALTLATGDYVLLLDQDDLLSTDALEQVAQCIAQHPDAAIIYSDEDRINEDGSQHSNAYFKPDFNYDLFLGQNMVSHLGVFHRQLIMDIGGFREGLEGSQDYDLALRAMERVQPHQIRHIPQVLYHWRAIKGSTALDHSEKSYASTASRVALHDHLQRTGQTGEVLPAPGLPFFNRVRYELPEPNALVSVIVALDESVDKLRAMLTEMWRTRGAIDCEFIVCTAGHLSTEELLSGFAADQLPAVSVIKTDAQTPLPERHNAAVEQSRGHFCCLVSALFSTMTEGWLEELARVAGQARTAFVAPRIHNKPGLLDHGGVLFTAPMRAVYAHKGLPKTAHGYSGRAALQQAFSALSPALLVVRRALLAETGGFGRDFSGKLALIDKCLELQRQGLANVWFPYADLMFTDPAYSGRTNILTELGLFSPERKRWSTKWGDIHNDRFYNPNLSRQGDFSLNWQV</sequence>
<dbReference type="Proteomes" id="UP001265700">
    <property type="component" value="Unassembled WGS sequence"/>
</dbReference>
<reference evidence="3 4" key="1">
    <citation type="submission" date="2023-07" db="EMBL/GenBank/DDBJ databases">
        <title>Sorghum-associated microbial communities from plants grown in Nebraska, USA.</title>
        <authorList>
            <person name="Schachtman D."/>
        </authorList>
    </citation>
    <scope>NUCLEOTIDE SEQUENCE [LARGE SCALE GENOMIC DNA]</scope>
    <source>
        <strain evidence="3 4">4249</strain>
    </source>
</reference>
<feature type="coiled-coil region" evidence="1">
    <location>
        <begin position="33"/>
        <end position="60"/>
    </location>
</feature>
<organism evidence="3 4">
    <name type="scientific">Hydrogenophaga palleronii</name>
    <dbReference type="NCBI Taxonomy" id="65655"/>
    <lineage>
        <taxon>Bacteria</taxon>
        <taxon>Pseudomonadati</taxon>
        <taxon>Pseudomonadota</taxon>
        <taxon>Betaproteobacteria</taxon>
        <taxon>Burkholderiales</taxon>
        <taxon>Comamonadaceae</taxon>
        <taxon>Hydrogenophaga</taxon>
    </lineage>
</organism>
<dbReference type="EMBL" id="JAVDWU010000001">
    <property type="protein sequence ID" value="MDR7148311.1"/>
    <property type="molecule type" value="Genomic_DNA"/>
</dbReference>
<accession>A0ABU1WGB6</accession>
<dbReference type="PANTHER" id="PTHR43685:SF2">
    <property type="entry name" value="GLYCOSYLTRANSFERASE 2-LIKE DOMAIN-CONTAINING PROTEIN"/>
    <property type="match status" value="1"/>
</dbReference>
<dbReference type="Gene3D" id="3.90.550.10">
    <property type="entry name" value="Spore Coat Polysaccharide Biosynthesis Protein SpsA, Chain A"/>
    <property type="match status" value="2"/>
</dbReference>
<dbReference type="SUPFAM" id="SSF53448">
    <property type="entry name" value="Nucleotide-diphospho-sugar transferases"/>
    <property type="match status" value="2"/>
</dbReference>
<gene>
    <name evidence="3" type="ORF">J2W49_000239</name>
</gene>
<feature type="domain" description="Glycosyltransferase 2-like" evidence="2">
    <location>
        <begin position="167"/>
        <end position="325"/>
    </location>
</feature>
<proteinExistence type="predicted"/>
<evidence type="ECO:0000313" key="3">
    <source>
        <dbReference type="EMBL" id="MDR7148311.1"/>
    </source>
</evidence>
<dbReference type="InterPro" id="IPR050834">
    <property type="entry name" value="Glycosyltransf_2"/>
</dbReference>
<protein>
    <submittedName>
        <fullName evidence="3">Glycosyltransferase involved in cell wall biosynthesis</fullName>
    </submittedName>
</protein>
<dbReference type="Pfam" id="PF00535">
    <property type="entry name" value="Glycos_transf_2"/>
    <property type="match status" value="1"/>
</dbReference>